<evidence type="ECO:0000256" key="7">
    <source>
        <dbReference type="ARBA" id="ARBA00048313"/>
    </source>
</evidence>
<evidence type="ECO:0000313" key="15">
    <source>
        <dbReference type="EMBL" id="SJM91083.1"/>
    </source>
</evidence>
<dbReference type="RefSeq" id="WP_087146379.1">
    <property type="nucleotide sequence ID" value="NZ_FUKJ01000114.1"/>
</dbReference>
<evidence type="ECO:0000256" key="3">
    <source>
        <dbReference type="ARBA" id="ARBA00012995"/>
    </source>
</evidence>
<dbReference type="InterPro" id="IPR022383">
    <property type="entry name" value="Lactate/malate_DH_C"/>
</dbReference>
<keyword evidence="6 8" id="KW-0520">NAD</keyword>
<sequence length="326" mass="35208">MKQPVHIAVTGAAGQISYSLLFRLAAGALLGPEQPIILHLLEIKPAMPALQGVVMELQDCASPVLHGIEITDDPKVAFKDADYAFLVGARPRTADMERKDLLQVNAAIFSVQGKALNEVASRNVKVLVIGNPANTNALIALSNAPDLKPENFSCMTRLDHNRALSQVAEKCGVLVTGVKNVIIWGNHSGTQYPDIHHAKVKDQDVLALVGHDWFENTFIPTVQQRGATVIKARGQSSAASAANAAVDQMKAWALGTEQGKWVSMGIYSDGSYGIEPGLMYSYPVTVTDGKISIVQGLHINDFSHQKMLLTETELKEERDAIRALLA</sequence>
<dbReference type="GO" id="GO:0030060">
    <property type="term" value="F:L-malate dehydrogenase (NAD+) activity"/>
    <property type="evidence" value="ECO:0007669"/>
    <property type="project" value="UniProtKB-UniRule"/>
</dbReference>
<feature type="binding site" evidence="8 10">
    <location>
        <position position="162"/>
    </location>
    <ligand>
        <name>substrate</name>
    </ligand>
</feature>
<comment type="similarity">
    <text evidence="2 8">Belongs to the LDH/MDH superfamily. MDH type 2 family.</text>
</comment>
<comment type="caution">
    <text evidence="8">Lacks conserved residue(s) required for the propagation of feature annotation.</text>
</comment>
<protein>
    <recommendedName>
        <fullName evidence="3 8">Malate dehydrogenase</fullName>
        <ecNumber evidence="3 8">1.1.1.37</ecNumber>
    </recommendedName>
</protein>
<feature type="binding site" evidence="8 11">
    <location>
        <position position="105"/>
    </location>
    <ligand>
        <name>NAD(+)</name>
        <dbReference type="ChEBI" id="CHEBI:57540"/>
    </ligand>
</feature>
<dbReference type="InterPro" id="IPR010945">
    <property type="entry name" value="Malate_DH_type2"/>
</dbReference>
<dbReference type="InterPro" id="IPR001252">
    <property type="entry name" value="Malate_DH_AS"/>
</dbReference>
<dbReference type="PANTHER" id="PTHR23382">
    <property type="entry name" value="MALATE DEHYDROGENASE"/>
    <property type="match status" value="1"/>
</dbReference>
<dbReference type="EMBL" id="FUKJ01000114">
    <property type="protein sequence ID" value="SJM91083.1"/>
    <property type="molecule type" value="Genomic_DNA"/>
</dbReference>
<dbReference type="PROSITE" id="PS00068">
    <property type="entry name" value="MDH"/>
    <property type="match status" value="1"/>
</dbReference>
<dbReference type="FunFam" id="3.40.50.720:FF:000010">
    <property type="entry name" value="Malate dehydrogenase"/>
    <property type="match status" value="1"/>
</dbReference>
<proteinExistence type="inferred from homology"/>
<keyword evidence="4 8" id="KW-0816">Tricarboxylic acid cycle</keyword>
<dbReference type="Pfam" id="PF00056">
    <property type="entry name" value="Ldh_1_N"/>
    <property type="match status" value="1"/>
</dbReference>
<feature type="binding site" evidence="8 10">
    <location>
        <position position="92"/>
    </location>
    <ligand>
        <name>substrate</name>
    </ligand>
</feature>
<feature type="domain" description="Lactate/malate dehydrogenase N-terminal" evidence="13">
    <location>
        <begin position="6"/>
        <end position="152"/>
    </location>
</feature>
<comment type="function">
    <text evidence="1 8">Catalyzes the reversible oxidation of malate to oxaloacetate.</text>
</comment>
<accession>A0A1R4H495</accession>
<reference evidence="16" key="1">
    <citation type="submission" date="2017-02" db="EMBL/GenBank/DDBJ databases">
        <authorList>
            <person name="Daims H."/>
        </authorList>
    </citation>
    <scope>NUCLEOTIDE SEQUENCE [LARGE SCALE GENOMIC DNA]</scope>
</reference>
<dbReference type="InterPro" id="IPR001236">
    <property type="entry name" value="Lactate/malate_DH_N"/>
</dbReference>
<keyword evidence="16" id="KW-1185">Reference proteome</keyword>
<feature type="binding site" evidence="8">
    <location>
        <begin position="11"/>
        <end position="17"/>
    </location>
    <ligand>
        <name>NAD(+)</name>
        <dbReference type="ChEBI" id="CHEBI:57540"/>
    </ligand>
</feature>
<dbReference type="OrthoDB" id="9802969at2"/>
<evidence type="ECO:0000256" key="1">
    <source>
        <dbReference type="ARBA" id="ARBA00003966"/>
    </source>
</evidence>
<dbReference type="SUPFAM" id="SSF51735">
    <property type="entry name" value="NAD(P)-binding Rossmann-fold domains"/>
    <property type="match status" value="1"/>
</dbReference>
<organism evidence="15 16">
    <name type="scientific">Crenothrix polyspora</name>
    <dbReference type="NCBI Taxonomy" id="360316"/>
    <lineage>
        <taxon>Bacteria</taxon>
        <taxon>Pseudomonadati</taxon>
        <taxon>Pseudomonadota</taxon>
        <taxon>Gammaproteobacteria</taxon>
        <taxon>Methylococcales</taxon>
        <taxon>Crenotrichaceae</taxon>
        <taxon>Crenothrix</taxon>
    </lineage>
</organism>
<dbReference type="CDD" id="cd01338">
    <property type="entry name" value="MDH_chloroplast-like"/>
    <property type="match status" value="1"/>
</dbReference>
<feature type="domain" description="Lactate/malate dehydrogenase C-terminal" evidence="14">
    <location>
        <begin position="156"/>
        <end position="320"/>
    </location>
</feature>
<dbReference type="EC" id="1.1.1.37" evidence="3 8"/>
<evidence type="ECO:0000259" key="13">
    <source>
        <dbReference type="Pfam" id="PF00056"/>
    </source>
</evidence>
<name>A0A1R4H495_9GAMM</name>
<evidence type="ECO:0000256" key="6">
    <source>
        <dbReference type="ARBA" id="ARBA00023027"/>
    </source>
</evidence>
<dbReference type="Gene3D" id="3.90.110.10">
    <property type="entry name" value="Lactate dehydrogenase/glycoside hydrolase, family 4, C-terminal"/>
    <property type="match status" value="1"/>
</dbReference>
<feature type="binding site" evidence="8 10">
    <location>
        <position position="98"/>
    </location>
    <ligand>
        <name>substrate</name>
    </ligand>
</feature>
<evidence type="ECO:0000256" key="12">
    <source>
        <dbReference type="RuleBase" id="RU000422"/>
    </source>
</evidence>
<dbReference type="GO" id="GO:0006099">
    <property type="term" value="P:tricarboxylic acid cycle"/>
    <property type="evidence" value="ECO:0007669"/>
    <property type="project" value="UniProtKB-UniRule"/>
</dbReference>
<dbReference type="InterPro" id="IPR015955">
    <property type="entry name" value="Lactate_DH/Glyco_Ohase_4_C"/>
</dbReference>
<evidence type="ECO:0000256" key="10">
    <source>
        <dbReference type="PIRSR" id="PIRSR000102-2"/>
    </source>
</evidence>
<dbReference type="Pfam" id="PF02866">
    <property type="entry name" value="Ldh_1_C"/>
    <property type="match status" value="1"/>
</dbReference>
<evidence type="ECO:0000259" key="14">
    <source>
        <dbReference type="Pfam" id="PF02866"/>
    </source>
</evidence>
<dbReference type="Gene3D" id="3.40.50.720">
    <property type="entry name" value="NAD(P)-binding Rossmann-like Domain"/>
    <property type="match status" value="1"/>
</dbReference>
<dbReference type="InterPro" id="IPR001557">
    <property type="entry name" value="L-lactate/malate_DH"/>
</dbReference>
<dbReference type="InterPro" id="IPR036291">
    <property type="entry name" value="NAD(P)-bd_dom_sf"/>
</dbReference>
<dbReference type="FunFam" id="3.90.110.10:FF:000002">
    <property type="entry name" value="Malate dehydrogenase"/>
    <property type="match status" value="1"/>
</dbReference>
<dbReference type="NCBIfam" id="TIGR01759">
    <property type="entry name" value="MalateDH-SF1"/>
    <property type="match status" value="1"/>
</dbReference>
<feature type="binding site" evidence="8">
    <location>
        <position position="112"/>
    </location>
    <ligand>
        <name>NAD(+)</name>
        <dbReference type="ChEBI" id="CHEBI:57540"/>
    </ligand>
</feature>
<dbReference type="HAMAP" id="MF_01517">
    <property type="entry name" value="Malate_dehydrog_2"/>
    <property type="match status" value="1"/>
</dbReference>
<evidence type="ECO:0000256" key="4">
    <source>
        <dbReference type="ARBA" id="ARBA00022532"/>
    </source>
</evidence>
<evidence type="ECO:0000256" key="8">
    <source>
        <dbReference type="HAMAP-Rule" id="MF_01517"/>
    </source>
</evidence>
<keyword evidence="5 8" id="KW-0560">Oxidoreductase</keyword>
<dbReference type="SUPFAM" id="SSF56327">
    <property type="entry name" value="LDH C-terminal domain-like"/>
    <property type="match status" value="1"/>
</dbReference>
<dbReference type="Proteomes" id="UP000195442">
    <property type="component" value="Unassembled WGS sequence"/>
</dbReference>
<feature type="active site" description="Proton acceptor" evidence="8 9">
    <location>
        <position position="187"/>
    </location>
</feature>
<comment type="catalytic activity">
    <reaction evidence="7 8 12">
        <text>(S)-malate + NAD(+) = oxaloacetate + NADH + H(+)</text>
        <dbReference type="Rhea" id="RHEA:21432"/>
        <dbReference type="ChEBI" id="CHEBI:15378"/>
        <dbReference type="ChEBI" id="CHEBI:15589"/>
        <dbReference type="ChEBI" id="CHEBI:16452"/>
        <dbReference type="ChEBI" id="CHEBI:57540"/>
        <dbReference type="ChEBI" id="CHEBI:57945"/>
        <dbReference type="EC" id="1.1.1.37"/>
    </reaction>
</comment>
<evidence type="ECO:0000256" key="9">
    <source>
        <dbReference type="PIRSR" id="PIRSR000102-1"/>
    </source>
</evidence>
<evidence type="ECO:0000313" key="16">
    <source>
        <dbReference type="Proteomes" id="UP000195442"/>
    </source>
</evidence>
<dbReference type="AlphaFoldDB" id="A0A1R4H495"/>
<dbReference type="GO" id="GO:0006108">
    <property type="term" value="P:malate metabolic process"/>
    <property type="evidence" value="ECO:0007669"/>
    <property type="project" value="InterPro"/>
</dbReference>
<evidence type="ECO:0000256" key="2">
    <source>
        <dbReference type="ARBA" id="ARBA00009613"/>
    </source>
</evidence>
<feature type="binding site" evidence="8 10">
    <location>
        <position position="131"/>
    </location>
    <ligand>
        <name>substrate</name>
    </ligand>
</feature>
<dbReference type="PIRSF" id="PIRSF000102">
    <property type="entry name" value="Lac_mal_DH"/>
    <property type="match status" value="1"/>
</dbReference>
<evidence type="ECO:0000256" key="5">
    <source>
        <dbReference type="ARBA" id="ARBA00023002"/>
    </source>
</evidence>
<evidence type="ECO:0000256" key="11">
    <source>
        <dbReference type="PIRSR" id="PIRSR000102-3"/>
    </source>
</evidence>
<gene>
    <name evidence="8 15" type="primary">mdh</name>
    <name evidence="15" type="ORF">CRENPOLYSF2_2000008</name>
</gene>
<feature type="binding site" evidence="11">
    <location>
        <begin position="129"/>
        <end position="131"/>
    </location>
    <ligand>
        <name>NAD(+)</name>
        <dbReference type="ChEBI" id="CHEBI:57540"/>
    </ligand>
</feature>
<dbReference type="NCBIfam" id="NF003916">
    <property type="entry name" value="PRK05442.1"/>
    <property type="match status" value="1"/>
</dbReference>